<keyword evidence="2 7" id="KW-0808">Transferase</keyword>
<keyword evidence="10" id="KW-1185">Reference proteome</keyword>
<evidence type="ECO:0000256" key="3">
    <source>
        <dbReference type="ARBA" id="ARBA00022723"/>
    </source>
</evidence>
<gene>
    <name evidence="9" type="ORF">Ga0061063_2606</name>
</gene>
<sequence length="319" mass="34755">MPSVELVNGLAERLAQQQTLVLDGAMATELEQRGCDLNDPLWSARVLIEQPELIRAVHLDYLKAGADIITSASYQATFQGFARRGYDHAQSVALMQRSITLALEARDEFWADPANRVGRQRPLVAASVGPYGAMLADGSEYRGHYGLTIEQLMDFHRERLAIFLNAGADLLACETLPCPEEAIALGRLLAEEFPQAAAWISFSCRDAHHVSQGERLDKCLAQLAGFAQIVAVGVNCSAPEFIDSLLDDARAASAKPLLVYPNSGETYDPTRKCWHGSAGDDSFARMAATWHQHGARLIGGCCRTTPADIRAVTALLRPH</sequence>
<keyword evidence="1 7" id="KW-0489">Methyltransferase</keyword>
<dbReference type="GO" id="GO:0032259">
    <property type="term" value="P:methylation"/>
    <property type="evidence" value="ECO:0007669"/>
    <property type="project" value="UniProtKB-KW"/>
</dbReference>
<protein>
    <recommendedName>
        <fullName evidence="5">S-methylmethionine:homocysteine methyltransferase</fullName>
    </recommendedName>
</protein>
<evidence type="ECO:0000313" key="9">
    <source>
        <dbReference type="EMBL" id="CUA86199.1"/>
    </source>
</evidence>
<dbReference type="Pfam" id="PF02574">
    <property type="entry name" value="S-methyl_trans"/>
    <property type="match status" value="1"/>
</dbReference>
<dbReference type="InterPro" id="IPR017226">
    <property type="entry name" value="BHMT-like"/>
</dbReference>
<organism evidence="9 10">
    <name type="scientific">Gulbenkiania indica</name>
    <dbReference type="NCBI Taxonomy" id="375574"/>
    <lineage>
        <taxon>Bacteria</taxon>
        <taxon>Pseudomonadati</taxon>
        <taxon>Pseudomonadota</taxon>
        <taxon>Betaproteobacteria</taxon>
        <taxon>Neisseriales</taxon>
        <taxon>Chromobacteriaceae</taxon>
        <taxon>Gulbenkiania</taxon>
    </lineage>
</organism>
<evidence type="ECO:0000256" key="1">
    <source>
        <dbReference type="ARBA" id="ARBA00022603"/>
    </source>
</evidence>
<dbReference type="AlphaFoldDB" id="A0A0K6H5D9"/>
<dbReference type="InterPro" id="IPR036589">
    <property type="entry name" value="HCY_dom_sf"/>
</dbReference>
<evidence type="ECO:0000256" key="5">
    <source>
        <dbReference type="ARBA" id="ARBA00076752"/>
    </source>
</evidence>
<feature type="domain" description="Hcy-binding" evidence="8">
    <location>
        <begin position="8"/>
        <end position="316"/>
    </location>
</feature>
<keyword evidence="4 6" id="KW-0862">Zinc</keyword>
<keyword evidence="3 6" id="KW-0479">Metal-binding</keyword>
<reference evidence="10" key="1">
    <citation type="submission" date="2015-08" db="EMBL/GenBank/DDBJ databases">
        <authorList>
            <person name="Varghese N."/>
        </authorList>
    </citation>
    <scope>NUCLEOTIDE SEQUENCE [LARGE SCALE GENOMIC DNA]</scope>
    <source>
        <strain evidence="10">DSM 17901</strain>
    </source>
</reference>
<dbReference type="RefSeq" id="WP_055434379.1">
    <property type="nucleotide sequence ID" value="NZ_CYHA01000007.1"/>
</dbReference>
<proteinExistence type="predicted"/>
<dbReference type="GO" id="GO:0033528">
    <property type="term" value="P:S-methylmethionine cycle"/>
    <property type="evidence" value="ECO:0007669"/>
    <property type="project" value="TreeGrafter"/>
</dbReference>
<evidence type="ECO:0000256" key="4">
    <source>
        <dbReference type="ARBA" id="ARBA00022833"/>
    </source>
</evidence>
<evidence type="ECO:0000259" key="8">
    <source>
        <dbReference type="PROSITE" id="PS50970"/>
    </source>
</evidence>
<feature type="binding site" evidence="6 7">
    <location>
        <position position="236"/>
    </location>
    <ligand>
        <name>Zn(2+)</name>
        <dbReference type="ChEBI" id="CHEBI:29105"/>
    </ligand>
</feature>
<dbReference type="OrthoDB" id="9803687at2"/>
<dbReference type="PANTHER" id="PTHR46015:SF1">
    <property type="entry name" value="HOMOCYSTEINE S-METHYLTRANSFERASE-LIKE ISOFORM 1"/>
    <property type="match status" value="1"/>
</dbReference>
<feature type="binding site" evidence="6 7">
    <location>
        <position position="301"/>
    </location>
    <ligand>
        <name>Zn(2+)</name>
        <dbReference type="ChEBI" id="CHEBI:29105"/>
    </ligand>
</feature>
<accession>A0A0K6H5D9</accession>
<dbReference type="PANTHER" id="PTHR46015">
    <property type="entry name" value="ZGC:172121"/>
    <property type="match status" value="1"/>
</dbReference>
<dbReference type="InterPro" id="IPR051486">
    <property type="entry name" value="Hcy_S-methyltransferase"/>
</dbReference>
<evidence type="ECO:0000256" key="7">
    <source>
        <dbReference type="PROSITE-ProRule" id="PRU00333"/>
    </source>
</evidence>
<dbReference type="EMBL" id="CYHA01000007">
    <property type="protein sequence ID" value="CUA86199.1"/>
    <property type="molecule type" value="Genomic_DNA"/>
</dbReference>
<dbReference type="PIRSF" id="PIRSF037505">
    <property type="entry name" value="Betaine_HMT"/>
    <property type="match status" value="1"/>
</dbReference>
<dbReference type="Gene3D" id="3.20.20.330">
    <property type="entry name" value="Homocysteine-binding-like domain"/>
    <property type="match status" value="1"/>
</dbReference>
<dbReference type="STRING" id="375574.GCA_001418035_02382"/>
<comment type="cofactor">
    <cofactor evidence="6">
        <name>Zn(2+)</name>
        <dbReference type="ChEBI" id="CHEBI:29105"/>
    </cofactor>
    <text evidence="6">Binds 1 zinc ion per subunit.</text>
</comment>
<dbReference type="FunFam" id="3.20.20.330:FF:000002">
    <property type="entry name" value="Homocysteine S-methyltransferase"/>
    <property type="match status" value="1"/>
</dbReference>
<dbReference type="GO" id="GO:0008270">
    <property type="term" value="F:zinc ion binding"/>
    <property type="evidence" value="ECO:0007669"/>
    <property type="project" value="InterPro"/>
</dbReference>
<dbReference type="GO" id="GO:0009086">
    <property type="term" value="P:methionine biosynthetic process"/>
    <property type="evidence" value="ECO:0007669"/>
    <property type="project" value="InterPro"/>
</dbReference>
<evidence type="ECO:0000313" key="10">
    <source>
        <dbReference type="Proteomes" id="UP000243535"/>
    </source>
</evidence>
<name>A0A0K6H5D9_9NEIS</name>
<feature type="binding site" evidence="6 7">
    <location>
        <position position="302"/>
    </location>
    <ligand>
        <name>Zn(2+)</name>
        <dbReference type="ChEBI" id="CHEBI:29105"/>
    </ligand>
</feature>
<dbReference type="Proteomes" id="UP000243535">
    <property type="component" value="Unassembled WGS sequence"/>
</dbReference>
<evidence type="ECO:0000256" key="2">
    <source>
        <dbReference type="ARBA" id="ARBA00022679"/>
    </source>
</evidence>
<dbReference type="InterPro" id="IPR003726">
    <property type="entry name" value="HCY_dom"/>
</dbReference>
<dbReference type="NCBIfam" id="NF007020">
    <property type="entry name" value="PRK09485.1"/>
    <property type="match status" value="1"/>
</dbReference>
<dbReference type="SUPFAM" id="SSF82282">
    <property type="entry name" value="Homocysteine S-methyltransferase"/>
    <property type="match status" value="1"/>
</dbReference>
<dbReference type="PROSITE" id="PS50970">
    <property type="entry name" value="HCY"/>
    <property type="match status" value="1"/>
</dbReference>
<dbReference type="GO" id="GO:0008898">
    <property type="term" value="F:S-adenosylmethionine-homocysteine S-methyltransferase activity"/>
    <property type="evidence" value="ECO:0007669"/>
    <property type="project" value="TreeGrafter"/>
</dbReference>
<evidence type="ECO:0000256" key="6">
    <source>
        <dbReference type="PIRSR" id="PIRSR037505-2"/>
    </source>
</evidence>